<dbReference type="InterPro" id="IPR036113">
    <property type="entry name" value="Asp/Glu-ADT_sf_sub_c"/>
</dbReference>
<comment type="catalytic activity">
    <reaction evidence="1">
        <text>L-glutamyl-tRNA(Gln) + L-glutamine + ATP + H2O = L-glutaminyl-tRNA(Gln) + L-glutamate + ADP + phosphate + H(+)</text>
        <dbReference type="Rhea" id="RHEA:17521"/>
        <dbReference type="Rhea" id="RHEA-COMP:9681"/>
        <dbReference type="Rhea" id="RHEA-COMP:9684"/>
        <dbReference type="ChEBI" id="CHEBI:15377"/>
        <dbReference type="ChEBI" id="CHEBI:15378"/>
        <dbReference type="ChEBI" id="CHEBI:29985"/>
        <dbReference type="ChEBI" id="CHEBI:30616"/>
        <dbReference type="ChEBI" id="CHEBI:43474"/>
        <dbReference type="ChEBI" id="CHEBI:58359"/>
        <dbReference type="ChEBI" id="CHEBI:78520"/>
        <dbReference type="ChEBI" id="CHEBI:78521"/>
        <dbReference type="ChEBI" id="CHEBI:456216"/>
    </reaction>
</comment>
<dbReference type="Proteomes" id="UP000005631">
    <property type="component" value="Chromosome"/>
</dbReference>
<dbReference type="eggNOG" id="COG0721">
    <property type="taxonomic scope" value="Bacteria"/>
</dbReference>
<name>G8R4N2_OWEHD</name>
<keyword evidence="1" id="KW-0067">ATP-binding</keyword>
<dbReference type="GO" id="GO:0070681">
    <property type="term" value="P:glutaminyl-tRNAGln biosynthesis via transamidation"/>
    <property type="evidence" value="ECO:0007669"/>
    <property type="project" value="TreeGrafter"/>
</dbReference>
<dbReference type="GO" id="GO:0050567">
    <property type="term" value="F:glutaminyl-tRNA synthase (glutamine-hydrolyzing) activity"/>
    <property type="evidence" value="ECO:0007669"/>
    <property type="project" value="UniProtKB-UniRule"/>
</dbReference>
<dbReference type="GO" id="GO:0006412">
    <property type="term" value="P:translation"/>
    <property type="evidence" value="ECO:0007669"/>
    <property type="project" value="UniProtKB-UniRule"/>
</dbReference>
<dbReference type="PANTHER" id="PTHR15004">
    <property type="entry name" value="GLUTAMYL-TRNA(GLN) AMIDOTRANSFERASE SUBUNIT C, MITOCHONDRIAL"/>
    <property type="match status" value="1"/>
</dbReference>
<dbReference type="HAMAP" id="MF_00122">
    <property type="entry name" value="GatC"/>
    <property type="match status" value="1"/>
</dbReference>
<organism evidence="2 3">
    <name type="scientific">Owenweeksia hongkongensis (strain DSM 17368 / CIP 108786 / JCM 12287 / NRRL B-23963 / UST20020801)</name>
    <dbReference type="NCBI Taxonomy" id="926562"/>
    <lineage>
        <taxon>Bacteria</taxon>
        <taxon>Pseudomonadati</taxon>
        <taxon>Bacteroidota</taxon>
        <taxon>Flavobacteriia</taxon>
        <taxon>Flavobacteriales</taxon>
        <taxon>Owenweeksiaceae</taxon>
        <taxon>Owenweeksia</taxon>
    </lineage>
</organism>
<accession>G8R4N2</accession>
<keyword evidence="1" id="KW-0648">Protein biosynthesis</keyword>
<keyword evidence="1" id="KW-0547">Nucleotide-binding</keyword>
<dbReference type="SUPFAM" id="SSF141000">
    <property type="entry name" value="Glu-tRNAGln amidotransferase C subunit"/>
    <property type="match status" value="1"/>
</dbReference>
<keyword evidence="3" id="KW-1185">Reference proteome</keyword>
<comment type="function">
    <text evidence="1">Allows the formation of correctly charged Asn-tRNA(Asn) or Gln-tRNA(Gln) through the transamidation of misacylated Asp-tRNA(Asn) or Glu-tRNA(Gln) in organisms which lack either or both of asparaginyl-tRNA or glutaminyl-tRNA synthetases. The reaction takes place in the presence of glutamine and ATP through an activated phospho-Asp-tRNA(Asn) or phospho-Glu-tRNA(Gln).</text>
</comment>
<dbReference type="GO" id="GO:0050566">
    <property type="term" value="F:asparaginyl-tRNA synthase (glutamine-hydrolyzing) activity"/>
    <property type="evidence" value="ECO:0007669"/>
    <property type="project" value="RHEA"/>
</dbReference>
<proteinExistence type="inferred from homology"/>
<evidence type="ECO:0000313" key="3">
    <source>
        <dbReference type="Proteomes" id="UP000005631"/>
    </source>
</evidence>
<dbReference type="PANTHER" id="PTHR15004:SF0">
    <property type="entry name" value="GLUTAMYL-TRNA(GLN) AMIDOTRANSFERASE SUBUNIT C, MITOCHONDRIAL"/>
    <property type="match status" value="1"/>
</dbReference>
<comment type="similarity">
    <text evidence="1">Belongs to the GatC family.</text>
</comment>
<dbReference type="HOGENOM" id="CLU_105899_6_1_10"/>
<reference evidence="2 3" key="1">
    <citation type="journal article" date="2012" name="Stand. Genomic Sci.">
        <title>Genome sequence of the orange-pigmented seawater bacterium Owenweeksia hongkongensis type strain (UST20020801(T)).</title>
        <authorList>
            <person name="Riedel T."/>
            <person name="Held B."/>
            <person name="Nolan M."/>
            <person name="Lucas S."/>
            <person name="Lapidus A."/>
            <person name="Tice H."/>
            <person name="Del Rio T.G."/>
            <person name="Cheng J.F."/>
            <person name="Han C."/>
            <person name="Tapia R."/>
            <person name="Goodwin L.A."/>
            <person name="Pitluck S."/>
            <person name="Liolios K."/>
            <person name="Mavromatis K."/>
            <person name="Pagani I."/>
            <person name="Ivanova N."/>
            <person name="Mikhailova N."/>
            <person name="Pati A."/>
            <person name="Chen A."/>
            <person name="Palaniappan K."/>
            <person name="Rohde M."/>
            <person name="Tindall B.J."/>
            <person name="Detter J.C."/>
            <person name="Goker M."/>
            <person name="Woyke T."/>
            <person name="Bristow J."/>
            <person name="Eisen J.A."/>
            <person name="Markowitz V."/>
            <person name="Hugenholtz P."/>
            <person name="Klenk H.P."/>
            <person name="Kyrpides N.C."/>
        </authorList>
    </citation>
    <scope>NUCLEOTIDE SEQUENCE</scope>
    <source>
        <strain evidence="3">DSM 17368 / JCM 12287 / NRRL B-23963</strain>
    </source>
</reference>
<protein>
    <recommendedName>
        <fullName evidence="1">Aspartyl/glutamyl-tRNA(Asn/Gln) amidotransferase subunit C</fullName>
        <shortName evidence="1">Asp/Glu-ADT subunit C</shortName>
        <ecNumber evidence="1">6.3.5.-</ecNumber>
    </recommendedName>
</protein>
<dbReference type="STRING" id="926562.Oweho_2182"/>
<evidence type="ECO:0000256" key="1">
    <source>
        <dbReference type="HAMAP-Rule" id="MF_00122"/>
    </source>
</evidence>
<keyword evidence="2" id="KW-0808">Transferase</keyword>
<sequence length="99" mass="11658">MNIDKNTVEKLAHLSRLEFSEEEKETMVQDMDKILAFVDKISELDLENVKPLVYLTEEENVMRKDEVITQVTKDEALKNAPDKDTDYFRVPKVLQRKED</sequence>
<dbReference type="OrthoDB" id="9813938at2"/>
<dbReference type="GO" id="GO:0006450">
    <property type="term" value="P:regulation of translational fidelity"/>
    <property type="evidence" value="ECO:0007669"/>
    <property type="project" value="InterPro"/>
</dbReference>
<dbReference type="Pfam" id="PF02686">
    <property type="entry name" value="GatC"/>
    <property type="match status" value="1"/>
</dbReference>
<dbReference type="NCBIfam" id="TIGR00135">
    <property type="entry name" value="gatC"/>
    <property type="match status" value="1"/>
</dbReference>
<dbReference type="RefSeq" id="WP_014202505.1">
    <property type="nucleotide sequence ID" value="NC_016599.1"/>
</dbReference>
<dbReference type="GO" id="GO:0016740">
    <property type="term" value="F:transferase activity"/>
    <property type="evidence" value="ECO:0007669"/>
    <property type="project" value="UniProtKB-KW"/>
</dbReference>
<comment type="subunit">
    <text evidence="1">Heterotrimer of A, B and C subunits.</text>
</comment>
<dbReference type="AlphaFoldDB" id="G8R4N2"/>
<keyword evidence="1" id="KW-0436">Ligase</keyword>
<evidence type="ECO:0000313" key="2">
    <source>
        <dbReference type="EMBL" id="AEV33156.1"/>
    </source>
</evidence>
<dbReference type="EMBL" id="CP003156">
    <property type="protein sequence ID" value="AEV33156.1"/>
    <property type="molecule type" value="Genomic_DNA"/>
</dbReference>
<dbReference type="InterPro" id="IPR003837">
    <property type="entry name" value="GatC"/>
</dbReference>
<dbReference type="KEGG" id="oho:Oweho_2182"/>
<gene>
    <name evidence="1" type="primary">gatC</name>
    <name evidence="2" type="ordered locus">Oweho_2182</name>
</gene>
<dbReference type="Gene3D" id="1.10.20.60">
    <property type="entry name" value="Glu-tRNAGln amidotransferase C subunit, N-terminal domain"/>
    <property type="match status" value="1"/>
</dbReference>
<comment type="catalytic activity">
    <reaction evidence="1">
        <text>L-aspartyl-tRNA(Asn) + L-glutamine + ATP + H2O = L-asparaginyl-tRNA(Asn) + L-glutamate + ADP + phosphate + 2 H(+)</text>
        <dbReference type="Rhea" id="RHEA:14513"/>
        <dbReference type="Rhea" id="RHEA-COMP:9674"/>
        <dbReference type="Rhea" id="RHEA-COMP:9677"/>
        <dbReference type="ChEBI" id="CHEBI:15377"/>
        <dbReference type="ChEBI" id="CHEBI:15378"/>
        <dbReference type="ChEBI" id="CHEBI:29985"/>
        <dbReference type="ChEBI" id="CHEBI:30616"/>
        <dbReference type="ChEBI" id="CHEBI:43474"/>
        <dbReference type="ChEBI" id="CHEBI:58359"/>
        <dbReference type="ChEBI" id="CHEBI:78515"/>
        <dbReference type="ChEBI" id="CHEBI:78516"/>
        <dbReference type="ChEBI" id="CHEBI:456216"/>
    </reaction>
</comment>
<dbReference type="GO" id="GO:0005524">
    <property type="term" value="F:ATP binding"/>
    <property type="evidence" value="ECO:0007669"/>
    <property type="project" value="UniProtKB-KW"/>
</dbReference>
<dbReference type="EC" id="6.3.5.-" evidence="1"/>